<dbReference type="Gene3D" id="2.20.25.80">
    <property type="entry name" value="WRKY domain"/>
    <property type="match status" value="1"/>
</dbReference>
<dbReference type="Pfam" id="PF03106">
    <property type="entry name" value="WRKY"/>
    <property type="match status" value="1"/>
</dbReference>
<dbReference type="PANTHER" id="PTHR31221:SF361">
    <property type="entry name" value="WRKY DOMAIN-CONTAINING PROTEIN"/>
    <property type="match status" value="1"/>
</dbReference>
<evidence type="ECO:0000256" key="5">
    <source>
        <dbReference type="ARBA" id="ARBA00023242"/>
    </source>
</evidence>
<evidence type="ECO:0000256" key="2">
    <source>
        <dbReference type="ARBA" id="ARBA00023015"/>
    </source>
</evidence>
<proteinExistence type="predicted"/>
<evidence type="ECO:0000256" key="4">
    <source>
        <dbReference type="ARBA" id="ARBA00023163"/>
    </source>
</evidence>
<evidence type="ECO:0000313" key="9">
    <source>
        <dbReference type="Proteomes" id="UP001642487"/>
    </source>
</evidence>
<dbReference type="SMART" id="SM00774">
    <property type="entry name" value="WRKY"/>
    <property type="match status" value="1"/>
</dbReference>
<reference evidence="8 9" key="1">
    <citation type="submission" date="2024-03" db="EMBL/GenBank/DDBJ databases">
        <authorList>
            <person name="Gkanogiannis A."/>
            <person name="Becerra Lopez-Lavalle L."/>
        </authorList>
    </citation>
    <scope>NUCLEOTIDE SEQUENCE [LARGE SCALE GENOMIC DNA]</scope>
</reference>
<dbReference type="SUPFAM" id="SSF118290">
    <property type="entry name" value="WRKY DNA-binding domain"/>
    <property type="match status" value="1"/>
</dbReference>
<keyword evidence="5" id="KW-0539">Nucleus</keyword>
<evidence type="ECO:0000256" key="1">
    <source>
        <dbReference type="ARBA" id="ARBA00004123"/>
    </source>
</evidence>
<evidence type="ECO:0000256" key="3">
    <source>
        <dbReference type="ARBA" id="ARBA00023125"/>
    </source>
</evidence>
<sequence length="308" mass="34557">MSNEDHHEKEEDPYYSHFDPFTHNFHHHKPFEAPPLTSPYYEAFDIVPSSVGLYSDFLHASAEYGCYNNNNGLLPPAHEMSCSSSEVISPIDDASKKSLGLGDQSVVTGEHPSTPNCSSTTCSSDEAAAGGGDSSKSRQVKEFDDKNGENSKKVNRGKKKEKREKGPRFAFLTKTEIDNLEDGYRWRKYGQKAVKNSPFPRSYYKCTSQNCSVKKRVERSSEDPCFVITTYEGKHNHYCPITLRGHNPAGVLPPSVSPPYLSGLAPANFFSGEFYENLQQQYYEVPDEYGLLQDLINPSFNSKQHPSN</sequence>
<evidence type="ECO:0000256" key="6">
    <source>
        <dbReference type="SAM" id="MobiDB-lite"/>
    </source>
</evidence>
<gene>
    <name evidence="8" type="ORF">CITCOLO1_LOCUS6453</name>
</gene>
<feature type="compositionally biased region" description="Basic residues" evidence="6">
    <location>
        <begin position="153"/>
        <end position="162"/>
    </location>
</feature>
<keyword evidence="4" id="KW-0804">Transcription</keyword>
<evidence type="ECO:0000313" key="8">
    <source>
        <dbReference type="EMBL" id="CAK9314689.1"/>
    </source>
</evidence>
<comment type="subcellular location">
    <subcellularLocation>
        <location evidence="1">Nucleus</location>
    </subcellularLocation>
</comment>
<dbReference type="InterPro" id="IPR003657">
    <property type="entry name" value="WRKY_dom"/>
</dbReference>
<evidence type="ECO:0000259" key="7">
    <source>
        <dbReference type="PROSITE" id="PS50811"/>
    </source>
</evidence>
<dbReference type="InterPro" id="IPR036576">
    <property type="entry name" value="WRKY_dom_sf"/>
</dbReference>
<keyword evidence="3" id="KW-0238">DNA-binding</keyword>
<protein>
    <recommendedName>
        <fullName evidence="7">WRKY domain-containing protein</fullName>
    </recommendedName>
</protein>
<organism evidence="8 9">
    <name type="scientific">Citrullus colocynthis</name>
    <name type="common">colocynth</name>
    <dbReference type="NCBI Taxonomy" id="252529"/>
    <lineage>
        <taxon>Eukaryota</taxon>
        <taxon>Viridiplantae</taxon>
        <taxon>Streptophyta</taxon>
        <taxon>Embryophyta</taxon>
        <taxon>Tracheophyta</taxon>
        <taxon>Spermatophyta</taxon>
        <taxon>Magnoliopsida</taxon>
        <taxon>eudicotyledons</taxon>
        <taxon>Gunneridae</taxon>
        <taxon>Pentapetalae</taxon>
        <taxon>rosids</taxon>
        <taxon>fabids</taxon>
        <taxon>Cucurbitales</taxon>
        <taxon>Cucurbitaceae</taxon>
        <taxon>Benincaseae</taxon>
        <taxon>Citrullus</taxon>
    </lineage>
</organism>
<dbReference type="PANTHER" id="PTHR31221">
    <property type="entry name" value="WRKY TRANSCRIPTION FACTOR PROTEIN 1-RELATED"/>
    <property type="match status" value="1"/>
</dbReference>
<dbReference type="EMBL" id="OZ021736">
    <property type="protein sequence ID" value="CAK9314689.1"/>
    <property type="molecule type" value="Genomic_DNA"/>
</dbReference>
<dbReference type="Proteomes" id="UP001642487">
    <property type="component" value="Chromosome 2"/>
</dbReference>
<keyword evidence="2" id="KW-0805">Transcription regulation</keyword>
<feature type="compositionally biased region" description="Low complexity" evidence="6">
    <location>
        <begin position="112"/>
        <end position="124"/>
    </location>
</feature>
<feature type="region of interest" description="Disordered" evidence="6">
    <location>
        <begin position="102"/>
        <end position="167"/>
    </location>
</feature>
<feature type="domain" description="WRKY" evidence="7">
    <location>
        <begin position="175"/>
        <end position="240"/>
    </location>
</feature>
<accession>A0ABP0Y2P5</accession>
<dbReference type="InterPro" id="IPR044810">
    <property type="entry name" value="WRKY_plant"/>
</dbReference>
<keyword evidence="9" id="KW-1185">Reference proteome</keyword>
<name>A0ABP0Y2P5_9ROSI</name>
<feature type="compositionally biased region" description="Basic and acidic residues" evidence="6">
    <location>
        <begin position="135"/>
        <end position="152"/>
    </location>
</feature>
<dbReference type="PROSITE" id="PS50811">
    <property type="entry name" value="WRKY"/>
    <property type="match status" value="1"/>
</dbReference>